<evidence type="ECO:0000256" key="4">
    <source>
        <dbReference type="ARBA" id="ARBA00022691"/>
    </source>
</evidence>
<dbReference type="SUPFAM" id="SSF53335">
    <property type="entry name" value="S-adenosyl-L-methionine-dependent methyltransferases"/>
    <property type="match status" value="1"/>
</dbReference>
<keyword evidence="4 5" id="KW-0949">S-adenosyl-L-methionine</keyword>
<dbReference type="Gene3D" id="3.40.50.150">
    <property type="entry name" value="Vaccinia Virus protein VP39"/>
    <property type="match status" value="1"/>
</dbReference>
<evidence type="ECO:0000256" key="2">
    <source>
        <dbReference type="ARBA" id="ARBA00022603"/>
    </source>
</evidence>
<evidence type="ECO:0000256" key="1">
    <source>
        <dbReference type="ARBA" id="ARBA00008361"/>
    </source>
</evidence>
<dbReference type="OrthoDB" id="10017101at2759"/>
<evidence type="ECO:0000313" key="10">
    <source>
        <dbReference type="Proteomes" id="UP000605970"/>
    </source>
</evidence>
<evidence type="ECO:0000256" key="3">
    <source>
        <dbReference type="ARBA" id="ARBA00022679"/>
    </source>
</evidence>
<dbReference type="EC" id="2.1.1.-" evidence="6"/>
<dbReference type="EMBL" id="JABEBT010000241">
    <property type="protein sequence ID" value="KAF7623482.1"/>
    <property type="molecule type" value="Genomic_DNA"/>
</dbReference>
<dbReference type="InterPro" id="IPR029063">
    <property type="entry name" value="SAM-dependent_MTases_sf"/>
</dbReference>
<dbReference type="Proteomes" id="UP000605970">
    <property type="component" value="Unassembled WGS sequence"/>
</dbReference>
<evidence type="ECO:0000259" key="8">
    <source>
        <dbReference type="PROSITE" id="PS51515"/>
    </source>
</evidence>
<dbReference type="PROSITE" id="PS51515">
    <property type="entry name" value="BIN3_SAM"/>
    <property type="match status" value="1"/>
</dbReference>
<dbReference type="InterPro" id="IPR039772">
    <property type="entry name" value="Bin3-like"/>
</dbReference>
<dbReference type="InterPro" id="IPR025714">
    <property type="entry name" value="Methyltranfer_dom"/>
</dbReference>
<comment type="similarity">
    <text evidence="1 6">Belongs to the methyltransferase superfamily.</text>
</comment>
<dbReference type="GO" id="GO:0017069">
    <property type="term" value="F:snRNA binding"/>
    <property type="evidence" value="ECO:0007669"/>
    <property type="project" value="TreeGrafter"/>
</dbReference>
<evidence type="ECO:0000256" key="5">
    <source>
        <dbReference type="PROSITE-ProRule" id="PRU00848"/>
    </source>
</evidence>
<dbReference type="CDD" id="cd02440">
    <property type="entry name" value="AdoMet_MTases"/>
    <property type="match status" value="1"/>
</dbReference>
<dbReference type="InterPro" id="IPR024160">
    <property type="entry name" value="BIN3_SAM-bd_dom"/>
</dbReference>
<dbReference type="GO" id="GO:0008173">
    <property type="term" value="F:RNA methyltransferase activity"/>
    <property type="evidence" value="ECO:0007669"/>
    <property type="project" value="UniProtKB-UniRule"/>
</dbReference>
<protein>
    <recommendedName>
        <fullName evidence="6">RNA methyltransferase</fullName>
        <ecNumber evidence="6">2.1.1.-</ecNumber>
    </recommendedName>
</protein>
<keyword evidence="3 6" id="KW-0808">Transferase</keyword>
<dbReference type="GO" id="GO:0040031">
    <property type="term" value="P:snRNA modification"/>
    <property type="evidence" value="ECO:0007669"/>
    <property type="project" value="TreeGrafter"/>
</dbReference>
<dbReference type="PANTHER" id="PTHR12315">
    <property type="entry name" value="BICOID-INTERACTING PROTEIN RELATED"/>
    <property type="match status" value="1"/>
</dbReference>
<dbReference type="GO" id="GO:0008171">
    <property type="term" value="F:O-methyltransferase activity"/>
    <property type="evidence" value="ECO:0007669"/>
    <property type="project" value="UniProtKB-UniRule"/>
</dbReference>
<dbReference type="InterPro" id="IPR010675">
    <property type="entry name" value="Bin3_C"/>
</dbReference>
<dbReference type="Pfam" id="PF06859">
    <property type="entry name" value="Bin3"/>
    <property type="match status" value="1"/>
</dbReference>
<dbReference type="AlphaFoldDB" id="A0A8S9Z5T1"/>
<comment type="caution">
    <text evidence="9">The sequence shown here is derived from an EMBL/GenBank/DDBJ whole genome shotgun (WGS) entry which is preliminary data.</text>
</comment>
<reference evidence="9" key="1">
    <citation type="journal article" date="2020" name="Ecol. Evol.">
        <title>Genome structure and content of the rice root-knot nematode (Meloidogyne graminicola).</title>
        <authorList>
            <person name="Phan N.T."/>
            <person name="Danchin E.G.J."/>
            <person name="Klopp C."/>
            <person name="Perfus-Barbeoch L."/>
            <person name="Kozlowski D.K."/>
            <person name="Koutsovoulos G.D."/>
            <person name="Lopez-Roques C."/>
            <person name="Bouchez O."/>
            <person name="Zahm M."/>
            <person name="Besnard G."/>
            <person name="Bellafiore S."/>
        </authorList>
    </citation>
    <scope>NUCLEOTIDE SEQUENCE</scope>
    <source>
        <strain evidence="9">VN-18</strain>
    </source>
</reference>
<dbReference type="FunFam" id="3.40.50.150:FF:000083">
    <property type="entry name" value="7SK snRNA methylphosphate capping enzyme"/>
    <property type="match status" value="1"/>
</dbReference>
<evidence type="ECO:0000256" key="6">
    <source>
        <dbReference type="RuleBase" id="RU367087"/>
    </source>
</evidence>
<dbReference type="GO" id="GO:0032259">
    <property type="term" value="P:methylation"/>
    <property type="evidence" value="ECO:0007669"/>
    <property type="project" value="UniProtKB-KW"/>
</dbReference>
<keyword evidence="2 6" id="KW-0489">Methyltransferase</keyword>
<evidence type="ECO:0000313" key="9">
    <source>
        <dbReference type="EMBL" id="KAF7623482.1"/>
    </source>
</evidence>
<sequence length="472" mass="55055">MDEELTCSNISPSGLISSTSTGTNEKKKKKNEQFPYGNFSRYYGFRNEGLDHDPRLDLLPKEWFNKKRILDVGCNAGHLTLEIAKQFNPSWILGIDIDDHLVGVARKNIRHYFGEGHELIGKFPSSIKDYNVWFYRENYVLEIDEYLEKVQPEFDVVLALSITKWVHLNWGDEGIKRFFRRIWKHLNQGLLLFFNLRIGYGLGGRLLLELQDWSKYYKSARASPKLFETYRDLKFKPDQFKNYLVNFLGFVECQELGIPEGVTKGFKRSILVFQKVNLNTRKRKLSDDKKIESLCPMKRLITDYGKENVNAQIITLLIFLNKTQEIEAKAVKFIPASEKITLTLETRPGTRVADHTVRRVELTAEFERLLVGVDYPPTCQGYINEAVFYIRAGKGATASDKCWHAAQLQIRNFMIGFNLYFFSHSAANKIVWWMRFNCFGKNKTGKRRSEEIKTLWSNLNIYLYVETLTYKS</sequence>
<gene>
    <name evidence="9" type="ORF">Mgra_00010217</name>
</gene>
<evidence type="ECO:0000256" key="7">
    <source>
        <dbReference type="SAM" id="MobiDB-lite"/>
    </source>
</evidence>
<dbReference type="PANTHER" id="PTHR12315:SF0">
    <property type="entry name" value="7SK SNRNA METHYLPHOSPHATE CAPPING ENZYME"/>
    <property type="match status" value="1"/>
</dbReference>
<feature type="domain" description="Bin3-type SAM" evidence="8">
    <location>
        <begin position="53"/>
        <end position="278"/>
    </location>
</feature>
<dbReference type="Pfam" id="PF13847">
    <property type="entry name" value="Methyltransf_31"/>
    <property type="match status" value="1"/>
</dbReference>
<organism evidence="9 10">
    <name type="scientific">Meloidogyne graminicola</name>
    <dbReference type="NCBI Taxonomy" id="189291"/>
    <lineage>
        <taxon>Eukaryota</taxon>
        <taxon>Metazoa</taxon>
        <taxon>Ecdysozoa</taxon>
        <taxon>Nematoda</taxon>
        <taxon>Chromadorea</taxon>
        <taxon>Rhabditida</taxon>
        <taxon>Tylenchina</taxon>
        <taxon>Tylenchomorpha</taxon>
        <taxon>Tylenchoidea</taxon>
        <taxon>Meloidogynidae</taxon>
        <taxon>Meloidogyninae</taxon>
        <taxon>Meloidogyne</taxon>
    </lineage>
</organism>
<proteinExistence type="inferred from homology"/>
<name>A0A8S9Z5T1_9BILA</name>
<feature type="compositionally biased region" description="Polar residues" evidence="7">
    <location>
        <begin position="1"/>
        <end position="23"/>
    </location>
</feature>
<accession>A0A8S9Z5T1</accession>
<feature type="region of interest" description="Disordered" evidence="7">
    <location>
        <begin position="1"/>
        <end position="30"/>
    </location>
</feature>
<keyword evidence="10" id="KW-1185">Reference proteome</keyword>